<accession>A0A0B6WZV3</accession>
<organism evidence="3 4">
    <name type="scientific">Pyrinomonas methylaliphatogenes</name>
    <dbReference type="NCBI Taxonomy" id="454194"/>
    <lineage>
        <taxon>Bacteria</taxon>
        <taxon>Pseudomonadati</taxon>
        <taxon>Acidobacteriota</taxon>
        <taxon>Blastocatellia</taxon>
        <taxon>Blastocatellales</taxon>
        <taxon>Pyrinomonadaceae</taxon>
        <taxon>Pyrinomonas</taxon>
    </lineage>
</organism>
<dbReference type="EMBL" id="CBXV010000008">
    <property type="protein sequence ID" value="CDM66252.1"/>
    <property type="molecule type" value="Genomic_DNA"/>
</dbReference>
<dbReference type="OrthoDB" id="3199616at2"/>
<feature type="domain" description="Glycosyltransferase subfamily 4-like N-terminal" evidence="2">
    <location>
        <begin position="15"/>
        <end position="175"/>
    </location>
</feature>
<dbReference type="STRING" id="454194.PYK22_02272"/>
<gene>
    <name evidence="3" type="ORF">PYK22_02272</name>
</gene>
<evidence type="ECO:0000313" key="3">
    <source>
        <dbReference type="EMBL" id="CDM66252.1"/>
    </source>
</evidence>
<proteinExistence type="predicted"/>
<dbReference type="AlphaFoldDB" id="A0A0B6WZV3"/>
<dbReference type="SUPFAM" id="SSF53756">
    <property type="entry name" value="UDP-Glycosyltransferase/glycogen phosphorylase"/>
    <property type="match status" value="1"/>
</dbReference>
<dbReference type="InterPro" id="IPR001296">
    <property type="entry name" value="Glyco_trans_1"/>
</dbReference>
<dbReference type="PANTHER" id="PTHR12526">
    <property type="entry name" value="GLYCOSYLTRANSFERASE"/>
    <property type="match status" value="1"/>
</dbReference>
<protein>
    <submittedName>
        <fullName evidence="3">Glycosyltransferase</fullName>
    </submittedName>
</protein>
<sequence>MKRRVLLFIGSFDQGGSERQAVQLARLLHESGRYDLSVACLDGRGVLRAEVEKLGLGEIPEFKLSSFYDLNMARQLRRAAKFMRERRIEIVQTFDFYTNVFGMLAATLARVPVRIAAKRETEGFRTPAQKWVERRVFGLAHAVVANAEAVREKLIEEGVPANKITVIHNGLDLRRVAIPEDFSPERVLLALGLPNGMRFVSIVANMRNEVKDHRTFLRAARRVAEAVPDVGFALAGEGELMDSLREYASQLGLQGRAFFLGRCERVAELLAISDVCVLSSRAEGFSNSILEYMAAGKPVVATDVGGAREAIIEGETGYLVRPGDDAAMAERIIELLRDPEKAKRMGERGRARVRDKFSAESQLQCVEDLYEKLLARHKGSFINSLQDLSHESSFR</sequence>
<feature type="domain" description="Glycosyl transferase family 1" evidence="1">
    <location>
        <begin position="195"/>
        <end position="351"/>
    </location>
</feature>
<dbReference type="RefSeq" id="WP_041977421.1">
    <property type="nucleotide sequence ID" value="NZ_CBXV010000008.1"/>
</dbReference>
<dbReference type="Proteomes" id="UP000031518">
    <property type="component" value="Unassembled WGS sequence"/>
</dbReference>
<keyword evidence="4" id="KW-1185">Reference proteome</keyword>
<dbReference type="Gene3D" id="3.40.50.2000">
    <property type="entry name" value="Glycogen Phosphorylase B"/>
    <property type="match status" value="2"/>
</dbReference>
<evidence type="ECO:0000259" key="1">
    <source>
        <dbReference type="Pfam" id="PF00534"/>
    </source>
</evidence>
<reference evidence="3 4" key="1">
    <citation type="submission" date="2013-12" db="EMBL/GenBank/DDBJ databases">
        <authorList>
            <person name="Stott M."/>
        </authorList>
    </citation>
    <scope>NUCLEOTIDE SEQUENCE [LARGE SCALE GENOMIC DNA]</scope>
    <source>
        <strain evidence="3 4">K22</strain>
    </source>
</reference>
<dbReference type="InterPro" id="IPR028098">
    <property type="entry name" value="Glyco_trans_4-like_N"/>
</dbReference>
<keyword evidence="3" id="KW-0808">Transferase</keyword>
<evidence type="ECO:0000313" key="4">
    <source>
        <dbReference type="Proteomes" id="UP000031518"/>
    </source>
</evidence>
<reference evidence="3 4" key="2">
    <citation type="submission" date="2015-01" db="EMBL/GenBank/DDBJ databases">
        <title>Complete genome sequence of Pyrinomonas methylaliphatogenes type strain K22T.</title>
        <authorList>
            <person name="Lee K.C.Y."/>
            <person name="Power J.F."/>
            <person name="Dunfield P.F."/>
            <person name="Morgan X.C."/>
            <person name="Huttenhower C."/>
            <person name="Stott M.B."/>
        </authorList>
    </citation>
    <scope>NUCLEOTIDE SEQUENCE [LARGE SCALE GENOMIC DNA]</scope>
    <source>
        <strain evidence="3 4">K22</strain>
    </source>
</reference>
<dbReference type="GO" id="GO:0016757">
    <property type="term" value="F:glycosyltransferase activity"/>
    <property type="evidence" value="ECO:0007669"/>
    <property type="project" value="InterPro"/>
</dbReference>
<dbReference type="Pfam" id="PF13439">
    <property type="entry name" value="Glyco_transf_4"/>
    <property type="match status" value="1"/>
</dbReference>
<evidence type="ECO:0000259" key="2">
    <source>
        <dbReference type="Pfam" id="PF13439"/>
    </source>
</evidence>
<dbReference type="Pfam" id="PF00534">
    <property type="entry name" value="Glycos_transf_1"/>
    <property type="match status" value="1"/>
</dbReference>
<name>A0A0B6WZV3_9BACT</name>